<keyword evidence="1" id="KW-0472">Membrane</keyword>
<accession>A0A2M8LHU9</accession>
<evidence type="ECO:0000256" key="1">
    <source>
        <dbReference type="SAM" id="Phobius"/>
    </source>
</evidence>
<evidence type="ECO:0008006" key="4">
    <source>
        <dbReference type="Google" id="ProtNLM"/>
    </source>
</evidence>
<evidence type="ECO:0000313" key="2">
    <source>
        <dbReference type="EMBL" id="PJE77013.1"/>
    </source>
</evidence>
<dbReference type="AlphaFoldDB" id="A0A2M8LHU9"/>
<evidence type="ECO:0000313" key="3">
    <source>
        <dbReference type="Proteomes" id="UP000231436"/>
    </source>
</evidence>
<feature type="transmembrane region" description="Helical" evidence="1">
    <location>
        <begin position="137"/>
        <end position="164"/>
    </location>
</feature>
<feature type="transmembrane region" description="Helical" evidence="1">
    <location>
        <begin position="27"/>
        <end position="47"/>
    </location>
</feature>
<name>A0A2M8LHU9_9BACT</name>
<feature type="transmembrane region" description="Helical" evidence="1">
    <location>
        <begin position="224"/>
        <end position="247"/>
    </location>
</feature>
<feature type="transmembrane region" description="Helical" evidence="1">
    <location>
        <begin position="176"/>
        <end position="203"/>
    </location>
</feature>
<dbReference type="EMBL" id="PFEU01000007">
    <property type="protein sequence ID" value="PJE77013.1"/>
    <property type="molecule type" value="Genomic_DNA"/>
</dbReference>
<organism evidence="2 3">
    <name type="scientific">Candidatus Uhrbacteria bacterium CG10_big_fil_rev_8_21_14_0_10_48_16</name>
    <dbReference type="NCBI Taxonomy" id="1975038"/>
    <lineage>
        <taxon>Bacteria</taxon>
        <taxon>Candidatus Uhriibacteriota</taxon>
    </lineage>
</organism>
<keyword evidence="1" id="KW-0812">Transmembrane</keyword>
<feature type="transmembrane region" description="Helical" evidence="1">
    <location>
        <begin position="90"/>
        <end position="116"/>
    </location>
</feature>
<protein>
    <recommendedName>
        <fullName evidence="4">Glycerophosphoryl diester phosphodiesterase membrane domain-containing protein</fullName>
    </recommendedName>
</protein>
<comment type="caution">
    <text evidence="2">The sequence shown here is derived from an EMBL/GenBank/DDBJ whole genome shotgun (WGS) entry which is preliminary data.</text>
</comment>
<feature type="transmembrane region" description="Helical" evidence="1">
    <location>
        <begin position="280"/>
        <end position="305"/>
    </location>
</feature>
<gene>
    <name evidence="2" type="ORF">COV05_01160</name>
</gene>
<reference evidence="3" key="1">
    <citation type="submission" date="2017-09" db="EMBL/GenBank/DDBJ databases">
        <title>Depth-based differentiation of microbial function through sediment-hosted aquifers and enrichment of novel symbionts in the deep terrestrial subsurface.</title>
        <authorList>
            <person name="Probst A.J."/>
            <person name="Ladd B."/>
            <person name="Jarett J.K."/>
            <person name="Geller-Mcgrath D.E."/>
            <person name="Sieber C.M.K."/>
            <person name="Emerson J.B."/>
            <person name="Anantharaman K."/>
            <person name="Thomas B.C."/>
            <person name="Malmstrom R."/>
            <person name="Stieglmeier M."/>
            <person name="Klingl A."/>
            <person name="Woyke T."/>
            <person name="Ryan C.M."/>
            <person name="Banfield J.F."/>
        </authorList>
    </citation>
    <scope>NUCLEOTIDE SEQUENCE [LARGE SCALE GENOMIC DNA]</scope>
</reference>
<keyword evidence="1" id="KW-1133">Transmembrane helix</keyword>
<feature type="transmembrane region" description="Helical" evidence="1">
    <location>
        <begin position="253"/>
        <end position="273"/>
    </location>
</feature>
<dbReference type="Proteomes" id="UP000231436">
    <property type="component" value="Unassembled WGS sequence"/>
</dbReference>
<proteinExistence type="predicted"/>
<sequence>MPRKKSTTLYRPFLRDAWRVTWERKSLWIFGIFAALISTGGVIDVVWQSLQKVQRAESLLENLMNHSFIGYELASSYINQLGVLGPQRMSFLVIVTTLIGIALVVIATLSQGALLLGIRAKDPEDPYVLRTKAGTHFWSFFVVGVLNKVLMGILIVLMALPLWLITLSTVPGHAVIFFLLMLLFIPACIIVNIIYMFALIDIVEKNAHPLDAIHAGMRLFAKQWLASIEYGVLLFFLVFGAGVVFLILLSLLLVPYSIAFTAILLTGSFPLFLSLNILSGFLVVLLIILFGGICVTFQYSAWYIFYKRGLHKTHGKKAFSKILRAFS</sequence>